<accession>A0A6J4VS06</accession>
<reference evidence="1" key="1">
    <citation type="submission" date="2020-02" db="EMBL/GenBank/DDBJ databases">
        <authorList>
            <person name="Meier V. D."/>
        </authorList>
    </citation>
    <scope>NUCLEOTIDE SEQUENCE</scope>
    <source>
        <strain evidence="1">AVDCRST_MAG19</strain>
    </source>
</reference>
<protein>
    <submittedName>
        <fullName evidence="1">Uncharacterized protein</fullName>
    </submittedName>
</protein>
<sequence length="74" mass="7948">MAGPGVEDFLVHAVVEWPRRLERFEATELQGVTRSAVEALRGSVPGDRRRRAALAPLLEGPSPTVGNGTVVSVR</sequence>
<organism evidence="1">
    <name type="scientific">uncultured Thermomicrobiales bacterium</name>
    <dbReference type="NCBI Taxonomy" id="1645740"/>
    <lineage>
        <taxon>Bacteria</taxon>
        <taxon>Pseudomonadati</taxon>
        <taxon>Thermomicrobiota</taxon>
        <taxon>Thermomicrobia</taxon>
        <taxon>Thermomicrobiales</taxon>
        <taxon>environmental samples</taxon>
    </lineage>
</organism>
<name>A0A6J4VS06_9BACT</name>
<proteinExistence type="predicted"/>
<dbReference type="AlphaFoldDB" id="A0A6J4VS06"/>
<dbReference type="EMBL" id="CADCWL010000259">
    <property type="protein sequence ID" value="CAA9586398.1"/>
    <property type="molecule type" value="Genomic_DNA"/>
</dbReference>
<evidence type="ECO:0000313" key="1">
    <source>
        <dbReference type="EMBL" id="CAA9586398.1"/>
    </source>
</evidence>
<gene>
    <name evidence="1" type="ORF">AVDCRST_MAG19-4895</name>
</gene>